<dbReference type="Proteomes" id="UP001198962">
    <property type="component" value="Unassembled WGS sequence"/>
</dbReference>
<accession>A0AAE3ANU9</accession>
<reference evidence="3" key="1">
    <citation type="submission" date="2021-10" db="EMBL/GenBank/DDBJ databases">
        <title>Anaerobic single-cell dispensing facilitates the cultivation of human gut bacteria.</title>
        <authorList>
            <person name="Afrizal A."/>
        </authorList>
    </citation>
    <scope>NUCLEOTIDE SEQUENCE</scope>
    <source>
        <strain evidence="3">CLA-AA-H274</strain>
    </source>
</reference>
<dbReference type="EMBL" id="JAJEPU010000008">
    <property type="protein sequence ID" value="MCC2164111.1"/>
    <property type="molecule type" value="Genomic_DNA"/>
</dbReference>
<gene>
    <name evidence="3" type="ORF">LKD32_04285</name>
</gene>
<protein>
    <recommendedName>
        <fullName evidence="5">DUF4367 domain-containing protein</fullName>
    </recommendedName>
</protein>
<name>A0AAE3ANU9_9FIRM</name>
<proteinExistence type="predicted"/>
<feature type="compositionally biased region" description="Polar residues" evidence="1">
    <location>
        <begin position="208"/>
        <end position="217"/>
    </location>
</feature>
<keyword evidence="4" id="KW-1185">Reference proteome</keyword>
<evidence type="ECO:0000256" key="2">
    <source>
        <dbReference type="SAM" id="Phobius"/>
    </source>
</evidence>
<feature type="region of interest" description="Disordered" evidence="1">
    <location>
        <begin position="38"/>
        <end position="72"/>
    </location>
</feature>
<evidence type="ECO:0000256" key="1">
    <source>
        <dbReference type="SAM" id="MobiDB-lite"/>
    </source>
</evidence>
<feature type="transmembrane region" description="Helical" evidence="2">
    <location>
        <begin position="267"/>
        <end position="287"/>
    </location>
</feature>
<keyword evidence="2" id="KW-0812">Transmembrane</keyword>
<comment type="caution">
    <text evidence="3">The sequence shown here is derived from an EMBL/GenBank/DDBJ whole genome shotgun (WGS) entry which is preliminary data.</text>
</comment>
<keyword evidence="2" id="KW-1133">Transmembrane helix</keyword>
<feature type="region of interest" description="Disordered" evidence="1">
    <location>
        <begin position="208"/>
        <end position="234"/>
    </location>
</feature>
<feature type="compositionally biased region" description="Basic and acidic residues" evidence="1">
    <location>
        <begin position="58"/>
        <end position="72"/>
    </location>
</feature>
<dbReference type="RefSeq" id="WP_308450831.1">
    <property type="nucleotide sequence ID" value="NZ_JAJEPU010000008.1"/>
</dbReference>
<sequence>MSRNGHRQTRVDLNSLKHLEEWSERKLWQEIKEGEKACGLTSEEEVKESDMSVASEDSFLHDQKPFETKEKTNVEMGGKLRETDMDADGDDDDLADSFQDLMKRIQAAKIQPISEDEFERRSEAVRTMTEDSSKILRYGLAKNLSSLNGQTFCPKKMCIFTKRRRGPKIQSKAIEIKSRNSFLERDEVLDLAEEIMKIQDWTEEFQKTSTQTRTADNPVSIKTPPAVTAGSQKHGASPAVVISEEVKKETPSFRKSQSIFHKKRMKVLLVAVAAGIAVFGGTIVASGKREYNYGIYPIVGKQNLVMKNNAVLDTADNLEMAYQRIEDELGIPVLELQHIPDGMKFISLSVKRNIAIIEFQYKDKYIYLREEHKIVSKEASQSKLSDRIPFLEVYSKWIDRNVVIERNILQDNLIEYSAQIEENDAEYYLSGMVSEGEFKAMIEGLTFK</sequence>
<evidence type="ECO:0000313" key="3">
    <source>
        <dbReference type="EMBL" id="MCC2164111.1"/>
    </source>
</evidence>
<organism evidence="3 4">
    <name type="scientific">Brotaphodocola catenula</name>
    <dbReference type="NCBI Taxonomy" id="2885361"/>
    <lineage>
        <taxon>Bacteria</taxon>
        <taxon>Bacillati</taxon>
        <taxon>Bacillota</taxon>
        <taxon>Clostridia</taxon>
        <taxon>Lachnospirales</taxon>
        <taxon>Lachnospiraceae</taxon>
        <taxon>Brotaphodocola</taxon>
    </lineage>
</organism>
<dbReference type="AlphaFoldDB" id="A0AAE3ANU9"/>
<evidence type="ECO:0008006" key="5">
    <source>
        <dbReference type="Google" id="ProtNLM"/>
    </source>
</evidence>
<keyword evidence="2" id="KW-0472">Membrane</keyword>
<evidence type="ECO:0000313" key="4">
    <source>
        <dbReference type="Proteomes" id="UP001198962"/>
    </source>
</evidence>